<dbReference type="EMBL" id="LR796144">
    <property type="protein sequence ID" value="CAB4121260.1"/>
    <property type="molecule type" value="Genomic_DNA"/>
</dbReference>
<accession>A0A6J7W967</accession>
<evidence type="ECO:0000313" key="2">
    <source>
        <dbReference type="EMBL" id="CAB5171011.1"/>
    </source>
</evidence>
<name>A0A6J7W967_9CAUD</name>
<sequence>MSNHTLPLDCMAELDRLYECACRAHHAYRLARADTTLAPGVMPFGLAREYQQASKALADYVRQVKAGKVMT</sequence>
<dbReference type="EMBL" id="LR798202">
    <property type="protein sequence ID" value="CAB5171011.1"/>
    <property type="molecule type" value="Genomic_DNA"/>
</dbReference>
<protein>
    <submittedName>
        <fullName evidence="2">Uncharacterized protein</fullName>
    </submittedName>
</protein>
<proteinExistence type="predicted"/>
<gene>
    <name evidence="2" type="ORF">UFOVP154_63</name>
    <name evidence="1" type="ORF">UFOVP8_48</name>
</gene>
<reference evidence="2" key="1">
    <citation type="submission" date="2020-05" db="EMBL/GenBank/DDBJ databases">
        <authorList>
            <person name="Chiriac C."/>
            <person name="Salcher M."/>
            <person name="Ghai R."/>
            <person name="Kavagutti S V."/>
        </authorList>
    </citation>
    <scope>NUCLEOTIDE SEQUENCE</scope>
</reference>
<organism evidence="2">
    <name type="scientific">uncultured Caudovirales phage</name>
    <dbReference type="NCBI Taxonomy" id="2100421"/>
    <lineage>
        <taxon>Viruses</taxon>
        <taxon>Duplodnaviria</taxon>
        <taxon>Heunggongvirae</taxon>
        <taxon>Uroviricota</taxon>
        <taxon>Caudoviricetes</taxon>
        <taxon>Peduoviridae</taxon>
        <taxon>Maltschvirus</taxon>
        <taxon>Maltschvirus maltsch</taxon>
    </lineage>
</organism>
<evidence type="ECO:0000313" key="1">
    <source>
        <dbReference type="EMBL" id="CAB4121260.1"/>
    </source>
</evidence>